<dbReference type="PROSITE" id="PS51898">
    <property type="entry name" value="TYR_RECOMBINASE"/>
    <property type="match status" value="1"/>
</dbReference>
<evidence type="ECO:0000313" key="7">
    <source>
        <dbReference type="EMBL" id="KHK98324.1"/>
    </source>
</evidence>
<dbReference type="AlphaFoldDB" id="A0A0B2A4D9"/>
<dbReference type="GO" id="GO:0003677">
    <property type="term" value="F:DNA binding"/>
    <property type="evidence" value="ECO:0007669"/>
    <property type="project" value="UniProtKB-UniRule"/>
</dbReference>
<comment type="caution">
    <text evidence="7">The sequence shown here is derived from an EMBL/GenBank/DDBJ whole genome shotgun (WGS) entry which is preliminary data.</text>
</comment>
<proteinExistence type="inferred from homology"/>
<dbReference type="CDD" id="cd01189">
    <property type="entry name" value="INT_ICEBs1_C_like"/>
    <property type="match status" value="1"/>
</dbReference>
<dbReference type="GO" id="GO:0015074">
    <property type="term" value="P:DNA integration"/>
    <property type="evidence" value="ECO:0007669"/>
    <property type="project" value="InterPro"/>
</dbReference>
<dbReference type="EMBL" id="JTDK01000006">
    <property type="protein sequence ID" value="KHK98324.1"/>
    <property type="molecule type" value="Genomic_DNA"/>
</dbReference>
<dbReference type="OrthoDB" id="1822491at2"/>
<dbReference type="RefSeq" id="WP_039396629.1">
    <property type="nucleotide sequence ID" value="NZ_JTDK01000006.1"/>
</dbReference>
<reference evidence="7 8" key="1">
    <citation type="submission" date="2014-11" db="EMBL/GenBank/DDBJ databases">
        <title>Genome sequence of Microbacterium mangrovi MUSC 115(T).</title>
        <authorList>
            <person name="Lee L.-H."/>
        </authorList>
    </citation>
    <scope>NUCLEOTIDE SEQUENCE [LARGE SCALE GENOMIC DNA]</scope>
    <source>
        <strain evidence="7 8">MUSC 115</strain>
    </source>
</reference>
<evidence type="ECO:0000256" key="1">
    <source>
        <dbReference type="ARBA" id="ARBA00008857"/>
    </source>
</evidence>
<keyword evidence="3" id="KW-0233">DNA recombination</keyword>
<evidence type="ECO:0000259" key="6">
    <source>
        <dbReference type="PROSITE" id="PS51900"/>
    </source>
</evidence>
<organism evidence="7 8">
    <name type="scientific">Microbacterium mangrovi</name>
    <dbReference type="NCBI Taxonomy" id="1348253"/>
    <lineage>
        <taxon>Bacteria</taxon>
        <taxon>Bacillati</taxon>
        <taxon>Actinomycetota</taxon>
        <taxon>Actinomycetes</taxon>
        <taxon>Micrococcales</taxon>
        <taxon>Microbacteriaceae</taxon>
        <taxon>Microbacterium</taxon>
    </lineage>
</organism>
<feature type="domain" description="Tyr recombinase" evidence="5">
    <location>
        <begin position="175"/>
        <end position="363"/>
    </location>
</feature>
<dbReference type="InterPro" id="IPR002104">
    <property type="entry name" value="Integrase_catalytic"/>
</dbReference>
<keyword evidence="2 4" id="KW-0238">DNA-binding</keyword>
<dbReference type="PANTHER" id="PTHR30349">
    <property type="entry name" value="PHAGE INTEGRASE-RELATED"/>
    <property type="match status" value="1"/>
</dbReference>
<dbReference type="InterPro" id="IPR044068">
    <property type="entry name" value="CB"/>
</dbReference>
<gene>
    <name evidence="7" type="ORF">LK09_04685</name>
</gene>
<dbReference type="InterPro" id="IPR028259">
    <property type="entry name" value="AP2-like_int_N"/>
</dbReference>
<dbReference type="Pfam" id="PF14657">
    <property type="entry name" value="Arm-DNA-bind_4"/>
    <property type="match status" value="1"/>
</dbReference>
<dbReference type="PROSITE" id="PS51900">
    <property type="entry name" value="CB"/>
    <property type="match status" value="1"/>
</dbReference>
<accession>A0A0B2A4D9</accession>
<dbReference type="InterPro" id="IPR011010">
    <property type="entry name" value="DNA_brk_join_enz"/>
</dbReference>
<evidence type="ECO:0000259" key="5">
    <source>
        <dbReference type="PROSITE" id="PS51898"/>
    </source>
</evidence>
<keyword evidence="8" id="KW-1185">Reference proteome</keyword>
<protein>
    <submittedName>
        <fullName evidence="7">Integrase</fullName>
    </submittedName>
</protein>
<evidence type="ECO:0000256" key="3">
    <source>
        <dbReference type="ARBA" id="ARBA00023172"/>
    </source>
</evidence>
<name>A0A0B2A4D9_9MICO</name>
<dbReference type="GO" id="GO:0006310">
    <property type="term" value="P:DNA recombination"/>
    <property type="evidence" value="ECO:0007669"/>
    <property type="project" value="UniProtKB-KW"/>
</dbReference>
<sequence>MGSVEPYETVKGRRYRVRYRTPENKQTDKRGFRTKRDADLFLASVELSKARGEFVDAAAGRVVLAELARGWLISQQAHLKPSSYAWVEGGWRVYVEPKWGAVRISEIQHSSIQSWVAALTAGTAPSTKKASSPLSPSTVRQAFGVLNSILEVAVRDRLLLANPAKDVQLPRKVRKRRQYLTHAQVERLAVACGDEGLYVLFLAYTGLRWGEMVALRVRDLDMLRKRVSVQENAVRVNGQIAVGTPKTHHARSVPFPEFLAGPLATSCDGKARDSLVFGNGRVYLSQPTHRDAWFTRSMRQLRESDPSFPAVTVHDLRHTAASLAISAGANVKAVQRMLGHASAAMTLDTYADLFDDDLDAVSEALDAARSAANVGKLWAIEAPKAIAAQTSTVR</sequence>
<dbReference type="PANTHER" id="PTHR30349:SF64">
    <property type="entry name" value="PROPHAGE INTEGRASE INTD-RELATED"/>
    <property type="match status" value="1"/>
</dbReference>
<dbReference type="Gene3D" id="1.10.443.10">
    <property type="entry name" value="Intergrase catalytic core"/>
    <property type="match status" value="1"/>
</dbReference>
<dbReference type="InterPro" id="IPR010998">
    <property type="entry name" value="Integrase_recombinase_N"/>
</dbReference>
<dbReference type="STRING" id="1348253.LK09_04685"/>
<evidence type="ECO:0000313" key="8">
    <source>
        <dbReference type="Proteomes" id="UP000031030"/>
    </source>
</evidence>
<evidence type="ECO:0000256" key="4">
    <source>
        <dbReference type="PROSITE-ProRule" id="PRU01248"/>
    </source>
</evidence>
<dbReference type="InterPro" id="IPR050090">
    <property type="entry name" value="Tyrosine_recombinase_XerCD"/>
</dbReference>
<comment type="similarity">
    <text evidence="1">Belongs to the 'phage' integrase family.</text>
</comment>
<dbReference type="Pfam" id="PF00589">
    <property type="entry name" value="Phage_integrase"/>
    <property type="match status" value="1"/>
</dbReference>
<evidence type="ECO:0000256" key="2">
    <source>
        <dbReference type="ARBA" id="ARBA00023125"/>
    </source>
</evidence>
<dbReference type="Proteomes" id="UP000031030">
    <property type="component" value="Unassembled WGS sequence"/>
</dbReference>
<dbReference type="SUPFAM" id="SSF56349">
    <property type="entry name" value="DNA breaking-rejoining enzymes"/>
    <property type="match status" value="1"/>
</dbReference>
<feature type="domain" description="Core-binding (CB)" evidence="6">
    <location>
        <begin position="62"/>
        <end position="154"/>
    </location>
</feature>
<dbReference type="Gene3D" id="1.10.150.130">
    <property type="match status" value="1"/>
</dbReference>
<dbReference type="InterPro" id="IPR013762">
    <property type="entry name" value="Integrase-like_cat_sf"/>
</dbReference>